<evidence type="ECO:0000313" key="2">
    <source>
        <dbReference type="Proteomes" id="UP000007807"/>
    </source>
</evidence>
<gene>
    <name evidence="1" type="ordered locus">MCON_1774</name>
</gene>
<evidence type="ECO:0000313" key="1">
    <source>
        <dbReference type="EMBL" id="AEB68382.1"/>
    </source>
</evidence>
<reference evidence="1 2" key="1">
    <citation type="journal article" date="2011" name="J. Bacteriol.">
        <title>Complete genome sequence of Methanosaeta concilii, a specialist in aceticlastic methanogenesis.</title>
        <authorList>
            <person name="Barber R.D."/>
            <person name="Zhang L."/>
            <person name="Harnack M."/>
            <person name="Olson M.V."/>
            <person name="Kaul R."/>
            <person name="Ingram-Smith C."/>
            <person name="Smith K.S."/>
        </authorList>
    </citation>
    <scope>NUCLEOTIDE SEQUENCE [LARGE SCALE GENOMIC DNA]</scope>
    <source>
        <strain evidence="2">ATCC 5969 / DSM 3671 / JCM 10134 / NBRC 103675 / OCM 69 / GP-6</strain>
    </source>
</reference>
<protein>
    <submittedName>
        <fullName evidence="1">Uncharacterized protein</fullName>
    </submittedName>
</protein>
<dbReference type="HOGENOM" id="CLU_1922782_0_0_2"/>
<dbReference type="AlphaFoldDB" id="F4BVE8"/>
<dbReference type="GeneID" id="10461317"/>
<accession>F4BVE8</accession>
<sequence>MTSFRPKLTDNDKYILNKYGIREYISLAAKSENHEAYNLLLAAAHYLDEFNNKLSNEIAFKLFNHYMYNRIYYLEPNGFTIRESELSAIYNIREKIKKIAEVEGKQDYDIVERVNALILNILISERWWNPS</sequence>
<organism evidence="1 2">
    <name type="scientific">Methanothrix soehngenii (strain ATCC 5969 / DSM 3671 / JCM 10134 / NBRC 103675 / OCM 69 / GP-6)</name>
    <name type="common">Methanosaeta concilii</name>
    <dbReference type="NCBI Taxonomy" id="990316"/>
    <lineage>
        <taxon>Archaea</taxon>
        <taxon>Methanobacteriati</taxon>
        <taxon>Methanobacteriota</taxon>
        <taxon>Stenosarchaea group</taxon>
        <taxon>Methanomicrobia</taxon>
        <taxon>Methanotrichales</taxon>
        <taxon>Methanotrichaceae</taxon>
        <taxon>Methanothrix</taxon>
    </lineage>
</organism>
<dbReference type="InParanoid" id="F4BVE8"/>
<dbReference type="KEGG" id="mcj:MCON_1774"/>
<name>F4BVE8_METSG</name>
<dbReference type="EMBL" id="CP002565">
    <property type="protein sequence ID" value="AEB68382.1"/>
    <property type="molecule type" value="Genomic_DNA"/>
</dbReference>
<dbReference type="Proteomes" id="UP000007807">
    <property type="component" value="Chromosome"/>
</dbReference>
<proteinExistence type="predicted"/>
<keyword evidence="2" id="KW-1185">Reference proteome</keyword>
<dbReference type="RefSeq" id="WP_013719426.1">
    <property type="nucleotide sequence ID" value="NC_015416.1"/>
</dbReference>